<dbReference type="SUPFAM" id="SSF111369">
    <property type="entry name" value="HlyD-like secretion proteins"/>
    <property type="match status" value="1"/>
</dbReference>
<dbReference type="Gene3D" id="1.10.287.470">
    <property type="entry name" value="Helix hairpin bin"/>
    <property type="match status" value="1"/>
</dbReference>
<gene>
    <name evidence="6" type="ORF">ACFS6H_03110</name>
</gene>
<evidence type="ECO:0000259" key="4">
    <source>
        <dbReference type="Pfam" id="PF25967"/>
    </source>
</evidence>
<feature type="domain" description="CzcB-like barrel-sandwich hybrid" evidence="5">
    <location>
        <begin position="57"/>
        <end position="197"/>
    </location>
</feature>
<dbReference type="Gene3D" id="2.40.50.100">
    <property type="match status" value="1"/>
</dbReference>
<feature type="domain" description="Multidrug resistance protein MdtA-like beta-barrel" evidence="3">
    <location>
        <begin position="201"/>
        <end position="282"/>
    </location>
</feature>
<dbReference type="PROSITE" id="PS51257">
    <property type="entry name" value="PROKAR_LIPOPROTEIN"/>
    <property type="match status" value="1"/>
</dbReference>
<evidence type="ECO:0000313" key="6">
    <source>
        <dbReference type="EMBL" id="MFD2918684.1"/>
    </source>
</evidence>
<dbReference type="PANTHER" id="PTHR30158">
    <property type="entry name" value="ACRA/E-RELATED COMPONENT OF DRUG EFFLUX TRANSPORTER"/>
    <property type="match status" value="1"/>
</dbReference>
<comment type="similarity">
    <text evidence="1">Belongs to the membrane fusion protein (MFP) (TC 8.A.1) family.</text>
</comment>
<evidence type="ECO:0000313" key="7">
    <source>
        <dbReference type="Proteomes" id="UP001597511"/>
    </source>
</evidence>
<dbReference type="InterPro" id="IPR058647">
    <property type="entry name" value="BSH_CzcB-like"/>
</dbReference>
<dbReference type="InterPro" id="IPR058626">
    <property type="entry name" value="MdtA-like_b-barrel"/>
</dbReference>
<accession>A0ABW6A0Y4</accession>
<feature type="coiled-coil region" evidence="2">
    <location>
        <begin position="134"/>
        <end position="161"/>
    </location>
</feature>
<dbReference type="RefSeq" id="WP_386095118.1">
    <property type="nucleotide sequence ID" value="NZ_JBHUOZ010000001.1"/>
</dbReference>
<organism evidence="6 7">
    <name type="scientific">Terrimonas rubra</name>
    <dbReference type="NCBI Taxonomy" id="1035890"/>
    <lineage>
        <taxon>Bacteria</taxon>
        <taxon>Pseudomonadati</taxon>
        <taxon>Bacteroidota</taxon>
        <taxon>Chitinophagia</taxon>
        <taxon>Chitinophagales</taxon>
        <taxon>Chitinophagaceae</taxon>
        <taxon>Terrimonas</taxon>
    </lineage>
</organism>
<evidence type="ECO:0000259" key="3">
    <source>
        <dbReference type="Pfam" id="PF25944"/>
    </source>
</evidence>
<dbReference type="Pfam" id="PF25944">
    <property type="entry name" value="Beta-barrel_RND"/>
    <property type="match status" value="1"/>
</dbReference>
<dbReference type="EMBL" id="JBHUOZ010000001">
    <property type="protein sequence ID" value="MFD2918684.1"/>
    <property type="molecule type" value="Genomic_DNA"/>
</dbReference>
<protein>
    <submittedName>
        <fullName evidence="6">Efflux RND transporter periplasmic adaptor subunit</fullName>
    </submittedName>
</protein>
<evidence type="ECO:0000256" key="1">
    <source>
        <dbReference type="ARBA" id="ARBA00009477"/>
    </source>
</evidence>
<keyword evidence="7" id="KW-1185">Reference proteome</keyword>
<dbReference type="Pfam" id="PF25967">
    <property type="entry name" value="RND-MFP_C"/>
    <property type="match status" value="1"/>
</dbReference>
<name>A0ABW6A0Y4_9BACT</name>
<proteinExistence type="inferred from homology"/>
<dbReference type="InterPro" id="IPR006143">
    <property type="entry name" value="RND_pump_MFP"/>
</dbReference>
<sequence>MKGYLYVMLWAVAAGCSAKGSSEEKVKPVALPVMEVVVKDTTLHLDYVSSIEAVKNVEIRTRVQGFIKKIFVDEGAEVKKGQPLFQLDDKELAIVVAKAKASYKNAVAEAKTIEVELERVKTLLDKKVISATELDMTQAKLKAAQAKIEVAASEQHDAEAKLSYTFIRSPFDGIIDRIPLKAGSLVSEGTLLTTISDNKDVYAYFTVSENDYLNYKKQSPDSINNHVSLLLSDGSEYEHTGKIETVDGEFDEMTGSIAFRARFPNPARLLRHGATGKVRLTEPAKEALIIPQKSVFEVQDKNYVFVLDEENNTRMQNIIPQTRLADYYIIKGGLKTGDKIVYEGIQNVKEGIRVQPLMVNDNL</sequence>
<feature type="domain" description="Multidrug resistance protein MdtA-like C-terminal permuted SH3" evidence="4">
    <location>
        <begin position="287"/>
        <end position="346"/>
    </location>
</feature>
<dbReference type="Pfam" id="PF25973">
    <property type="entry name" value="BSH_CzcB"/>
    <property type="match status" value="1"/>
</dbReference>
<evidence type="ECO:0000256" key="2">
    <source>
        <dbReference type="SAM" id="Coils"/>
    </source>
</evidence>
<evidence type="ECO:0000259" key="5">
    <source>
        <dbReference type="Pfam" id="PF25973"/>
    </source>
</evidence>
<dbReference type="PANTHER" id="PTHR30158:SF23">
    <property type="entry name" value="MULTIDRUG RESISTANCE PROTEIN MEXA"/>
    <property type="match status" value="1"/>
</dbReference>
<comment type="caution">
    <text evidence="6">The sequence shown here is derived from an EMBL/GenBank/DDBJ whole genome shotgun (WGS) entry which is preliminary data.</text>
</comment>
<dbReference type="Gene3D" id="2.40.420.20">
    <property type="match status" value="1"/>
</dbReference>
<dbReference type="Proteomes" id="UP001597511">
    <property type="component" value="Unassembled WGS sequence"/>
</dbReference>
<dbReference type="NCBIfam" id="TIGR01730">
    <property type="entry name" value="RND_mfp"/>
    <property type="match status" value="1"/>
</dbReference>
<reference evidence="7" key="1">
    <citation type="journal article" date="2019" name="Int. J. Syst. Evol. Microbiol.">
        <title>The Global Catalogue of Microorganisms (GCM) 10K type strain sequencing project: providing services to taxonomists for standard genome sequencing and annotation.</title>
        <authorList>
            <consortium name="The Broad Institute Genomics Platform"/>
            <consortium name="The Broad Institute Genome Sequencing Center for Infectious Disease"/>
            <person name="Wu L."/>
            <person name="Ma J."/>
        </authorList>
    </citation>
    <scope>NUCLEOTIDE SEQUENCE [LARGE SCALE GENOMIC DNA]</scope>
    <source>
        <strain evidence="7">KCTC 23299</strain>
    </source>
</reference>
<dbReference type="Gene3D" id="2.40.30.170">
    <property type="match status" value="1"/>
</dbReference>
<dbReference type="InterPro" id="IPR058627">
    <property type="entry name" value="MdtA-like_C"/>
</dbReference>
<keyword evidence="2" id="KW-0175">Coiled coil</keyword>